<sequence length="178" mass="19572">MMYYAAFLLFFFFFVAGAVSGDGTFLLGSIDHAKYSGKISYDTAPYPSTGAVINLDTITVNVTDVSFDESALLDSGLIVIAISDPQFKSRARFFLTAIQMSVSSSTLGTIQSFLTNLRSFCPSLTSLEPPPTLSACLLFRTWQYLGQHRPAVSACKLVPEKKTPTQPSIWITRKLDWS</sequence>
<reference evidence="3 4" key="1">
    <citation type="journal article" date="2016" name="PLoS ONE">
        <title>Sequence Assembly of Yarrowia lipolytica Strain W29/CLIB89 Shows Transposable Element Diversity.</title>
        <authorList>
            <person name="Magnan C."/>
            <person name="Yu J."/>
            <person name="Chang I."/>
            <person name="Jahn E."/>
            <person name="Kanomata Y."/>
            <person name="Wu J."/>
            <person name="Zeller M."/>
            <person name="Oakes M."/>
            <person name="Baldi P."/>
            <person name="Sandmeyer S."/>
        </authorList>
    </citation>
    <scope>NUCLEOTIDE SEQUENCE [LARGE SCALE GENOMIC DNA]</scope>
    <source>
        <strain evidence="4">CLIB89(W29)</strain>
    </source>
</reference>
<evidence type="ECO:0000259" key="2">
    <source>
        <dbReference type="Pfam" id="PF00026"/>
    </source>
</evidence>
<feature type="signal peptide" evidence="1">
    <location>
        <begin position="1"/>
        <end position="21"/>
    </location>
</feature>
<dbReference type="EMBL" id="CP017555">
    <property type="protein sequence ID" value="AOW02687.1"/>
    <property type="molecule type" value="Genomic_DNA"/>
</dbReference>
<protein>
    <recommendedName>
        <fullName evidence="2">Peptidase A1 domain-containing protein</fullName>
    </recommendedName>
</protein>
<name>A0A1D8NAM1_YARLL</name>
<organism evidence="3 4">
    <name type="scientific">Yarrowia lipolytica</name>
    <name type="common">Candida lipolytica</name>
    <dbReference type="NCBI Taxonomy" id="4952"/>
    <lineage>
        <taxon>Eukaryota</taxon>
        <taxon>Fungi</taxon>
        <taxon>Dikarya</taxon>
        <taxon>Ascomycota</taxon>
        <taxon>Saccharomycotina</taxon>
        <taxon>Dipodascomycetes</taxon>
        <taxon>Dipodascales</taxon>
        <taxon>Dipodascales incertae sedis</taxon>
        <taxon>Yarrowia</taxon>
    </lineage>
</organism>
<dbReference type="Pfam" id="PF00026">
    <property type="entry name" value="Asp"/>
    <property type="match status" value="1"/>
</dbReference>
<dbReference type="VEuPathDB" id="FungiDB:YALI0_C11275g"/>
<dbReference type="InterPro" id="IPR021109">
    <property type="entry name" value="Peptidase_aspartic_dom_sf"/>
</dbReference>
<dbReference type="GeneID" id="94582943"/>
<feature type="chain" id="PRO_5030026669" description="Peptidase A1 domain-containing protein" evidence="1">
    <location>
        <begin position="22"/>
        <end position="178"/>
    </location>
</feature>
<keyword evidence="1" id="KW-0732">Signal</keyword>
<proteinExistence type="predicted"/>
<accession>A0A1D8NAM1</accession>
<feature type="domain" description="Peptidase A1" evidence="2">
    <location>
        <begin position="18"/>
        <end position="92"/>
    </location>
</feature>
<evidence type="ECO:0000256" key="1">
    <source>
        <dbReference type="SAM" id="SignalP"/>
    </source>
</evidence>
<dbReference type="SUPFAM" id="SSF50630">
    <property type="entry name" value="Acid proteases"/>
    <property type="match status" value="1"/>
</dbReference>
<dbReference type="Gene3D" id="2.40.70.10">
    <property type="entry name" value="Acid Proteases"/>
    <property type="match status" value="1"/>
</dbReference>
<dbReference type="RefSeq" id="XP_068138407.1">
    <property type="nucleotide sequence ID" value="XM_068282306.1"/>
</dbReference>
<evidence type="ECO:0000313" key="4">
    <source>
        <dbReference type="Proteomes" id="UP000182444"/>
    </source>
</evidence>
<dbReference type="VEuPathDB" id="FungiDB:YALI1_C15745g"/>
<evidence type="ECO:0000313" key="3">
    <source>
        <dbReference type="EMBL" id="AOW02687.1"/>
    </source>
</evidence>
<dbReference type="Proteomes" id="UP000182444">
    <property type="component" value="Chromosome 1C"/>
</dbReference>
<dbReference type="InterPro" id="IPR033121">
    <property type="entry name" value="PEPTIDASE_A1"/>
</dbReference>
<dbReference type="AlphaFoldDB" id="A0A1D8NAM1"/>
<gene>
    <name evidence="3" type="ORF">YALI1_C15745g</name>
</gene>